<comment type="subcellular location">
    <subcellularLocation>
        <location evidence="1">Membrane</location>
        <topology evidence="1">Multi-pass membrane protein</topology>
    </subcellularLocation>
</comment>
<dbReference type="OrthoDB" id="44467at2759"/>
<protein>
    <submittedName>
        <fullName evidence="5">Uncharacterized protein</fullName>
    </submittedName>
</protein>
<dbReference type="InterPro" id="IPR018108">
    <property type="entry name" value="MCP_transmembrane"/>
</dbReference>
<dbReference type="PANTHER" id="PTHR35996">
    <property type="entry name" value="OSJNBA0038O10.25 PROTEIN"/>
    <property type="match status" value="1"/>
</dbReference>
<keyword evidence="3" id="KW-0472">Membrane</keyword>
<evidence type="ECO:0000256" key="4">
    <source>
        <dbReference type="SAM" id="MobiDB-lite"/>
    </source>
</evidence>
<dbReference type="Pfam" id="PF26369">
    <property type="entry name" value="UPF0426"/>
    <property type="match status" value="1"/>
</dbReference>
<sequence length="299" mass="32774">MAASKDQADNLSSSGAPSQSGQLDPSSFPTHLRHPVGRRPRTADFPLEQPATNNSIAEHQNGREDKYVYVSEALLAGIAAGATEAVVCTPFELLKHRRQVSSTSHSRSMGSTKNLIELAPVASKLLPSYNPDLKAWNQTLGVLSTLPEKHSNMAVALKQYPWMLTGSGRPPLASEVKRTADIISLEGWKALWRGLRPGIIRDCVFSGVFFSTWQFFHIGMLNWKALDINPPPRFSFWEPMAFLGGVFAGLLRLDLNEEPLRDWVARTVESSGITVEGGVVEDGLGLEGEDDAPQQIEIE</sequence>
<evidence type="ECO:0000256" key="3">
    <source>
        <dbReference type="ARBA" id="ARBA00023136"/>
    </source>
</evidence>
<dbReference type="AlphaFoldDB" id="A0A9D5HBD8"/>
<dbReference type="PANTHER" id="PTHR35996:SF1">
    <property type="entry name" value="OS04G0528100 PROTEIN"/>
    <property type="match status" value="1"/>
</dbReference>
<feature type="compositionally biased region" description="Basic residues" evidence="4">
    <location>
        <begin position="31"/>
        <end position="40"/>
    </location>
</feature>
<dbReference type="InterPro" id="IPR040278">
    <property type="entry name" value="UPF0426"/>
</dbReference>
<gene>
    <name evidence="5" type="ORF">J5N97_022855</name>
</gene>
<evidence type="ECO:0000313" key="6">
    <source>
        <dbReference type="Proteomes" id="UP001085076"/>
    </source>
</evidence>
<dbReference type="InterPro" id="IPR023395">
    <property type="entry name" value="MCP_dom_sf"/>
</dbReference>
<evidence type="ECO:0000313" key="5">
    <source>
        <dbReference type="EMBL" id="KAJ0969978.1"/>
    </source>
</evidence>
<evidence type="ECO:0000256" key="1">
    <source>
        <dbReference type="ARBA" id="ARBA00004141"/>
    </source>
</evidence>
<dbReference type="EMBL" id="JAGGNH010000006">
    <property type="protein sequence ID" value="KAJ0969978.1"/>
    <property type="molecule type" value="Genomic_DNA"/>
</dbReference>
<feature type="compositionally biased region" description="Polar residues" evidence="4">
    <location>
        <begin position="9"/>
        <end position="29"/>
    </location>
</feature>
<comment type="caution">
    <text evidence="5">The sequence shown here is derived from an EMBL/GenBank/DDBJ whole genome shotgun (WGS) entry which is preliminary data.</text>
</comment>
<organism evidence="5 6">
    <name type="scientific">Dioscorea zingiberensis</name>
    <dbReference type="NCBI Taxonomy" id="325984"/>
    <lineage>
        <taxon>Eukaryota</taxon>
        <taxon>Viridiplantae</taxon>
        <taxon>Streptophyta</taxon>
        <taxon>Embryophyta</taxon>
        <taxon>Tracheophyta</taxon>
        <taxon>Spermatophyta</taxon>
        <taxon>Magnoliopsida</taxon>
        <taxon>Liliopsida</taxon>
        <taxon>Dioscoreales</taxon>
        <taxon>Dioscoreaceae</taxon>
        <taxon>Dioscorea</taxon>
    </lineage>
</organism>
<dbReference type="Proteomes" id="UP001085076">
    <property type="component" value="Miscellaneous, Linkage group lg06"/>
</dbReference>
<dbReference type="Pfam" id="PF00153">
    <property type="entry name" value="Mito_carr"/>
    <property type="match status" value="1"/>
</dbReference>
<dbReference type="GO" id="GO:0016020">
    <property type="term" value="C:membrane"/>
    <property type="evidence" value="ECO:0007669"/>
    <property type="project" value="UniProtKB-SubCell"/>
</dbReference>
<reference evidence="5" key="2">
    <citation type="journal article" date="2022" name="Hortic Res">
        <title>The genome of Dioscorea zingiberensis sheds light on the biosynthesis, origin and evolution of the medicinally important diosgenin saponins.</title>
        <authorList>
            <person name="Li Y."/>
            <person name="Tan C."/>
            <person name="Li Z."/>
            <person name="Guo J."/>
            <person name="Li S."/>
            <person name="Chen X."/>
            <person name="Wang C."/>
            <person name="Dai X."/>
            <person name="Yang H."/>
            <person name="Song W."/>
            <person name="Hou L."/>
            <person name="Xu J."/>
            <person name="Tong Z."/>
            <person name="Xu A."/>
            <person name="Yuan X."/>
            <person name="Wang W."/>
            <person name="Yang Q."/>
            <person name="Chen L."/>
            <person name="Sun Z."/>
            <person name="Wang K."/>
            <person name="Pan B."/>
            <person name="Chen J."/>
            <person name="Bao Y."/>
            <person name="Liu F."/>
            <person name="Qi X."/>
            <person name="Gang D.R."/>
            <person name="Wen J."/>
            <person name="Li J."/>
        </authorList>
    </citation>
    <scope>NUCLEOTIDE SEQUENCE</scope>
    <source>
        <strain evidence="5">Dzin_1.0</strain>
    </source>
</reference>
<keyword evidence="6" id="KW-1185">Reference proteome</keyword>
<reference evidence="5" key="1">
    <citation type="submission" date="2021-03" db="EMBL/GenBank/DDBJ databases">
        <authorList>
            <person name="Li Z."/>
            <person name="Yang C."/>
        </authorList>
    </citation>
    <scope>NUCLEOTIDE SEQUENCE</scope>
    <source>
        <strain evidence="5">Dzin_1.0</strain>
        <tissue evidence="5">Leaf</tissue>
    </source>
</reference>
<dbReference type="Gene3D" id="1.50.40.10">
    <property type="entry name" value="Mitochondrial carrier domain"/>
    <property type="match status" value="1"/>
</dbReference>
<feature type="region of interest" description="Disordered" evidence="4">
    <location>
        <begin position="1"/>
        <end position="59"/>
    </location>
</feature>
<proteinExistence type="predicted"/>
<evidence type="ECO:0000256" key="2">
    <source>
        <dbReference type="ARBA" id="ARBA00022692"/>
    </source>
</evidence>
<name>A0A9D5HBD8_9LILI</name>
<accession>A0A9D5HBD8</accession>
<keyword evidence="2" id="KW-0812">Transmembrane</keyword>
<dbReference type="SUPFAM" id="SSF103506">
    <property type="entry name" value="Mitochondrial carrier"/>
    <property type="match status" value="1"/>
</dbReference>